<feature type="non-terminal residue" evidence="2">
    <location>
        <position position="126"/>
    </location>
</feature>
<organism evidence="2 3">
    <name type="scientific">Pocillopora damicornis</name>
    <name type="common">Cauliflower coral</name>
    <name type="synonym">Millepora damicornis</name>
    <dbReference type="NCBI Taxonomy" id="46731"/>
    <lineage>
        <taxon>Eukaryota</taxon>
        <taxon>Metazoa</taxon>
        <taxon>Cnidaria</taxon>
        <taxon>Anthozoa</taxon>
        <taxon>Hexacorallia</taxon>
        <taxon>Scleractinia</taxon>
        <taxon>Astrocoeniina</taxon>
        <taxon>Pocilloporidae</taxon>
        <taxon>Pocillopora</taxon>
    </lineage>
</organism>
<dbReference type="Proteomes" id="UP000275408">
    <property type="component" value="Unassembled WGS sequence"/>
</dbReference>
<evidence type="ECO:0000313" key="2">
    <source>
        <dbReference type="EMBL" id="RMX41905.1"/>
    </source>
</evidence>
<name>A0A3M6TKH9_POCDA</name>
<gene>
    <name evidence="2" type="ORF">pdam_00006655</name>
</gene>
<feature type="chain" id="PRO_5017977792" evidence="1">
    <location>
        <begin position="20"/>
        <end position="126"/>
    </location>
</feature>
<comment type="caution">
    <text evidence="2">The sequence shown here is derived from an EMBL/GenBank/DDBJ whole genome shotgun (WGS) entry which is preliminary data.</text>
</comment>
<evidence type="ECO:0000256" key="1">
    <source>
        <dbReference type="SAM" id="SignalP"/>
    </source>
</evidence>
<reference evidence="2 3" key="1">
    <citation type="journal article" date="2018" name="Sci. Rep.">
        <title>Comparative analysis of the Pocillopora damicornis genome highlights role of immune system in coral evolution.</title>
        <authorList>
            <person name="Cunning R."/>
            <person name="Bay R.A."/>
            <person name="Gillette P."/>
            <person name="Baker A.C."/>
            <person name="Traylor-Knowles N."/>
        </authorList>
    </citation>
    <scope>NUCLEOTIDE SEQUENCE [LARGE SCALE GENOMIC DNA]</scope>
    <source>
        <strain evidence="2">RSMAS</strain>
        <tissue evidence="2">Whole animal</tissue>
    </source>
</reference>
<feature type="non-terminal residue" evidence="2">
    <location>
        <position position="1"/>
    </location>
</feature>
<keyword evidence="1" id="KW-0732">Signal</keyword>
<feature type="signal peptide" evidence="1">
    <location>
        <begin position="1"/>
        <end position="19"/>
    </location>
</feature>
<dbReference type="EMBL" id="RCHS01003431">
    <property type="protein sequence ID" value="RMX41905.1"/>
    <property type="molecule type" value="Genomic_DNA"/>
</dbReference>
<sequence length="126" mass="14755">SYRSCQMFLYDFFLACASSALLKGYGNNDLKGCQWMRENFSLQSQYNIKHRSDENKIKYQLGDYESIQYQILQIDIIIIAWQTVRRITNEILGVKGSLTWHQPLLKLYLVLASVSQHQKGQTEKNK</sequence>
<protein>
    <submittedName>
        <fullName evidence="2">Uncharacterized protein</fullName>
    </submittedName>
</protein>
<dbReference type="AlphaFoldDB" id="A0A3M6TKH9"/>
<evidence type="ECO:0000313" key="3">
    <source>
        <dbReference type="Proteomes" id="UP000275408"/>
    </source>
</evidence>
<proteinExistence type="predicted"/>
<accession>A0A3M6TKH9</accession>
<keyword evidence="3" id="KW-1185">Reference proteome</keyword>